<dbReference type="EMBL" id="CP011102">
    <property type="protein sequence ID" value="AQY50371.1"/>
    <property type="molecule type" value="Genomic_DNA"/>
</dbReference>
<evidence type="ECO:0000256" key="2">
    <source>
        <dbReference type="ARBA" id="ARBA00023125"/>
    </source>
</evidence>
<dbReference type="PANTHER" id="PTHR43537:SF24">
    <property type="entry name" value="GLUCONATE OPERON TRANSCRIPTIONAL REPRESSOR"/>
    <property type="match status" value="1"/>
</dbReference>
<keyword evidence="2" id="KW-0238">DNA-binding</keyword>
<dbReference type="InterPro" id="IPR000524">
    <property type="entry name" value="Tscrpt_reg_HTH_GntR"/>
</dbReference>
<keyword evidence="3" id="KW-0804">Transcription</keyword>
<accession>A0A1S7FSF9</accession>
<proteinExistence type="predicted"/>
<keyword evidence="6" id="KW-1185">Reference proteome</keyword>
<dbReference type="InterPro" id="IPR036390">
    <property type="entry name" value="WH_DNA-bd_sf"/>
</dbReference>
<gene>
    <name evidence="5" type="ORF">UE46_04555</name>
</gene>
<name>A0A1S7FSF9_9LIST</name>
<organism evidence="5 6">
    <name type="scientific">Listeria weihenstephanensis</name>
    <dbReference type="NCBI Taxonomy" id="1006155"/>
    <lineage>
        <taxon>Bacteria</taxon>
        <taxon>Bacillati</taxon>
        <taxon>Bacillota</taxon>
        <taxon>Bacilli</taxon>
        <taxon>Bacillales</taxon>
        <taxon>Listeriaceae</taxon>
        <taxon>Listeria</taxon>
    </lineage>
</organism>
<evidence type="ECO:0000313" key="5">
    <source>
        <dbReference type="EMBL" id="AQY50371.1"/>
    </source>
</evidence>
<dbReference type="SUPFAM" id="SSF46785">
    <property type="entry name" value="Winged helix' DNA-binding domain"/>
    <property type="match status" value="1"/>
</dbReference>
<dbReference type="Gene3D" id="1.10.10.10">
    <property type="entry name" value="Winged helix-like DNA-binding domain superfamily/Winged helix DNA-binding domain"/>
    <property type="match status" value="1"/>
</dbReference>
<dbReference type="AlphaFoldDB" id="A0A1S7FSF9"/>
<dbReference type="Proteomes" id="UP000223060">
    <property type="component" value="Chromosome"/>
</dbReference>
<reference evidence="6" key="1">
    <citation type="submission" date="2015-03" db="EMBL/GenBank/DDBJ databases">
        <authorList>
            <person name="Ferrari E."/>
            <person name="Walter M.C."/>
            <person name="Huptas C."/>
            <person name="Scherer S."/>
            <person name="Mueller-Herbst S."/>
        </authorList>
    </citation>
    <scope>NUCLEOTIDE SEQUENCE [LARGE SCALE GENOMIC DNA]</scope>
    <source>
        <strain evidence="6">LWP01</strain>
    </source>
</reference>
<dbReference type="Pfam" id="PF00392">
    <property type="entry name" value="GntR"/>
    <property type="match status" value="1"/>
</dbReference>
<keyword evidence="1" id="KW-0805">Transcription regulation</keyword>
<dbReference type="InterPro" id="IPR036388">
    <property type="entry name" value="WH-like_DNA-bd_sf"/>
</dbReference>
<dbReference type="KEGG" id="lwi:UE46_04555"/>
<dbReference type="GO" id="GO:0003677">
    <property type="term" value="F:DNA binding"/>
    <property type="evidence" value="ECO:0007669"/>
    <property type="project" value="UniProtKB-KW"/>
</dbReference>
<evidence type="ECO:0000256" key="3">
    <source>
        <dbReference type="ARBA" id="ARBA00023163"/>
    </source>
</evidence>
<dbReference type="GO" id="GO:0003700">
    <property type="term" value="F:DNA-binding transcription factor activity"/>
    <property type="evidence" value="ECO:0007669"/>
    <property type="project" value="InterPro"/>
</dbReference>
<protein>
    <recommendedName>
        <fullName evidence="4">HTH gntR-type domain-containing protein</fullName>
    </recommendedName>
</protein>
<dbReference type="PANTHER" id="PTHR43537">
    <property type="entry name" value="TRANSCRIPTIONAL REGULATOR, GNTR FAMILY"/>
    <property type="match status" value="1"/>
</dbReference>
<evidence type="ECO:0000259" key="4">
    <source>
        <dbReference type="Pfam" id="PF00392"/>
    </source>
</evidence>
<evidence type="ECO:0000313" key="6">
    <source>
        <dbReference type="Proteomes" id="UP000223060"/>
    </source>
</evidence>
<evidence type="ECO:0000256" key="1">
    <source>
        <dbReference type="ARBA" id="ARBA00023015"/>
    </source>
</evidence>
<feature type="domain" description="HTH gntR-type" evidence="4">
    <location>
        <begin position="9"/>
        <end position="60"/>
    </location>
</feature>
<sequence length="215" mass="24706">MILNNERVADEIYAAIKADVLCQKYKIGDTIEVQNLAAEFGVSSNIAEQALILLCQRGLLNEISTNMYCVKETHGQEFYYSGRFQIMFLNMEYIIQKLKEMNVPISKKTLKQSLESMKMGLENGDYKSYVVSCEQFYLELCKQAKMRILGKSLKAINNQLTEFDNIFGKKFLLTSAQCTVEAVGLLLMALEDRDYDRATDVIQQLYQYYISLLID</sequence>